<name>A0A6P2L880_BURL3</name>
<dbReference type="Proteomes" id="UP000494218">
    <property type="component" value="Unassembled WGS sequence"/>
</dbReference>
<keyword evidence="2" id="KW-0732">Signal</keyword>
<protein>
    <recommendedName>
        <fullName evidence="5">Lipoprotein</fullName>
    </recommendedName>
</protein>
<evidence type="ECO:0000313" key="4">
    <source>
        <dbReference type="Proteomes" id="UP000494218"/>
    </source>
</evidence>
<reference evidence="3 4" key="1">
    <citation type="submission" date="2019-09" db="EMBL/GenBank/DDBJ databases">
        <authorList>
            <person name="Depoorter E."/>
        </authorList>
    </citation>
    <scope>NUCLEOTIDE SEQUENCE [LARGE SCALE GENOMIC DNA]</scope>
    <source>
        <strain evidence="3">LMG 23254</strain>
    </source>
</reference>
<feature type="chain" id="PRO_5026772937" description="Lipoprotein" evidence="2">
    <location>
        <begin position="19"/>
        <end position="62"/>
    </location>
</feature>
<evidence type="ECO:0000256" key="1">
    <source>
        <dbReference type="SAM" id="MobiDB-lite"/>
    </source>
</evidence>
<sequence>MSMLTSLALAGCLTWSLAACSSGPPKPVLPDGLHRVPVNRVPVRDVPATPDQPAAPDAGDRS</sequence>
<evidence type="ECO:0008006" key="5">
    <source>
        <dbReference type="Google" id="ProtNLM"/>
    </source>
</evidence>
<dbReference type="AlphaFoldDB" id="A0A6P2L880"/>
<feature type="signal peptide" evidence="2">
    <location>
        <begin position="1"/>
        <end position="18"/>
    </location>
</feature>
<accession>A0A6P2L880</accession>
<proteinExistence type="predicted"/>
<organism evidence="3 4">
    <name type="scientific">Burkholderia lata (strain ATCC 17760 / DSM 23089 / LMG 22485 / NCIMB 9086 / R18194 / 383)</name>
    <dbReference type="NCBI Taxonomy" id="482957"/>
    <lineage>
        <taxon>Bacteria</taxon>
        <taxon>Pseudomonadati</taxon>
        <taxon>Pseudomonadota</taxon>
        <taxon>Betaproteobacteria</taxon>
        <taxon>Burkholderiales</taxon>
        <taxon>Burkholderiaceae</taxon>
        <taxon>Burkholderia</taxon>
        <taxon>Burkholderia cepacia complex</taxon>
    </lineage>
</organism>
<evidence type="ECO:0000256" key="2">
    <source>
        <dbReference type="SAM" id="SignalP"/>
    </source>
</evidence>
<feature type="region of interest" description="Disordered" evidence="1">
    <location>
        <begin position="41"/>
        <end position="62"/>
    </location>
</feature>
<gene>
    <name evidence="3" type="ORF">BLA23254_02926</name>
</gene>
<dbReference type="EMBL" id="CABVPW010000012">
    <property type="protein sequence ID" value="VWB63098.1"/>
    <property type="molecule type" value="Genomic_DNA"/>
</dbReference>
<evidence type="ECO:0000313" key="3">
    <source>
        <dbReference type="EMBL" id="VWB63098.1"/>
    </source>
</evidence>